<evidence type="ECO:0000256" key="1">
    <source>
        <dbReference type="ARBA" id="ARBA00000085"/>
    </source>
</evidence>
<dbReference type="InterPro" id="IPR036097">
    <property type="entry name" value="HisK_dim/P_sf"/>
</dbReference>
<dbReference type="CDD" id="cd00082">
    <property type="entry name" value="HisKA"/>
    <property type="match status" value="1"/>
</dbReference>
<dbReference type="InterPro" id="IPR013767">
    <property type="entry name" value="PAS_fold"/>
</dbReference>
<dbReference type="NCBIfam" id="TIGR00229">
    <property type="entry name" value="sensory_box"/>
    <property type="match status" value="1"/>
</dbReference>
<dbReference type="Pfam" id="PF00072">
    <property type="entry name" value="Response_reg"/>
    <property type="match status" value="1"/>
</dbReference>
<protein>
    <recommendedName>
        <fullName evidence="3">histidine kinase</fullName>
        <ecNumber evidence="3">2.7.13.3</ecNumber>
    </recommendedName>
</protein>
<keyword evidence="5" id="KW-0808">Transferase</keyword>
<feature type="modified residue" description="4-aspartylphosphate" evidence="10">
    <location>
        <position position="627"/>
    </location>
</feature>
<name>A0A919W5G0_9ACTN</name>
<sequence>MTRAPSSTRIESYRVDLNAVIDPAGGGIIAIAGSGVIAHCNKTAAMLYGYHASELVGLDAGVLVPPELRAAESILLQRVAAGENPGSHRTQRLRRDGTVVPVVLTYSPIYDAADAVVEVAVIAHQAGELPDVGDGVDGYEVVNPDGQPVDDAGRPGVDCQDLQFQAHIDTEYANERVEVSDAQDRFEAVLSRERAQERVEVEQAQDRFQLRMSEERAQEKVEVEQAQDRFQLRMSEQRALEKVEVEQAQDRFQLKMGEARAQEKVLVHQSQDQFQTRVREERAQERVEVEQAQDRFQLRMGEERAQDRADRERLQAQLHQGQRLEILGQLAGGVAHDFNNLLGVILNYAAFVAEELAAEPGERLRSAGRDVDQIRRAAERAAELTHQLLAFARREVVQPRPLDLNHVVRDVESLLRRTIGDDITLSTDPAAGLWLVLADAGQIEQILVNLAVNARDAMSDGGTLSIDTANIVIDTHELLNAGRYVRLRVSDTGIGMPAEIIEHAFEPFFTTKRDGGGTGLGLSTVYGIVAQTGGSITIHSQSGTGTTFTILLPVTMEAVAVVDEPLPYERAPSGETVLIVEDQQALREVTERIFVRSGYHVITAPSGVEAVALAARYEGDIHLLLTDVVMPNMLGKEVAERIRQARPDIEVLFMSGYAQPVLASQGRLDPGVNLIEKPFSAKAIIEKAGRILSGQFEGFRTVKP</sequence>
<dbReference type="Pfam" id="PF00989">
    <property type="entry name" value="PAS"/>
    <property type="match status" value="1"/>
</dbReference>
<dbReference type="PRINTS" id="PR00344">
    <property type="entry name" value="BCTRLSENSOR"/>
</dbReference>
<dbReference type="PANTHER" id="PTHR43065">
    <property type="entry name" value="SENSOR HISTIDINE KINASE"/>
    <property type="match status" value="1"/>
</dbReference>
<organism evidence="14 15">
    <name type="scientific">Actinoplanes auranticolor</name>
    <dbReference type="NCBI Taxonomy" id="47988"/>
    <lineage>
        <taxon>Bacteria</taxon>
        <taxon>Bacillati</taxon>
        <taxon>Actinomycetota</taxon>
        <taxon>Actinomycetes</taxon>
        <taxon>Micromonosporales</taxon>
        <taxon>Micromonosporaceae</taxon>
        <taxon>Actinoplanes</taxon>
    </lineage>
</organism>
<dbReference type="PROSITE" id="PS50110">
    <property type="entry name" value="RESPONSE_REGULATORY"/>
    <property type="match status" value="1"/>
</dbReference>
<feature type="domain" description="PAS" evidence="13">
    <location>
        <begin position="13"/>
        <end position="83"/>
    </location>
</feature>
<dbReference type="InterPro" id="IPR004358">
    <property type="entry name" value="Sig_transdc_His_kin-like_C"/>
</dbReference>
<keyword evidence="6" id="KW-0547">Nucleotide-binding</keyword>
<proteinExistence type="predicted"/>
<evidence type="ECO:0000259" key="13">
    <source>
        <dbReference type="PROSITE" id="PS50112"/>
    </source>
</evidence>
<evidence type="ECO:0000256" key="8">
    <source>
        <dbReference type="ARBA" id="ARBA00022840"/>
    </source>
</evidence>
<dbReference type="PANTHER" id="PTHR43065:SF42">
    <property type="entry name" value="TWO-COMPONENT SENSOR PPRA"/>
    <property type="match status" value="1"/>
</dbReference>
<dbReference type="Proteomes" id="UP000681340">
    <property type="component" value="Unassembled WGS sequence"/>
</dbReference>
<accession>A0A919W5G0</accession>
<dbReference type="Pfam" id="PF02518">
    <property type="entry name" value="HATPase_c"/>
    <property type="match status" value="1"/>
</dbReference>
<dbReference type="GO" id="GO:0000155">
    <property type="term" value="F:phosphorelay sensor kinase activity"/>
    <property type="evidence" value="ECO:0007669"/>
    <property type="project" value="InterPro"/>
</dbReference>
<dbReference type="InterPro" id="IPR000014">
    <property type="entry name" value="PAS"/>
</dbReference>
<keyword evidence="9" id="KW-0902">Two-component regulatory system</keyword>
<keyword evidence="4 10" id="KW-0597">Phosphoprotein</keyword>
<evidence type="ECO:0000313" key="14">
    <source>
        <dbReference type="EMBL" id="GIM80518.1"/>
    </source>
</evidence>
<dbReference type="SMART" id="SM00388">
    <property type="entry name" value="HisKA"/>
    <property type="match status" value="1"/>
</dbReference>
<dbReference type="GO" id="GO:0005886">
    <property type="term" value="C:plasma membrane"/>
    <property type="evidence" value="ECO:0007669"/>
    <property type="project" value="UniProtKB-SubCell"/>
</dbReference>
<dbReference type="CDD" id="cd00130">
    <property type="entry name" value="PAS"/>
    <property type="match status" value="1"/>
</dbReference>
<feature type="domain" description="Histidine kinase" evidence="11">
    <location>
        <begin position="333"/>
        <end position="556"/>
    </location>
</feature>
<dbReference type="RefSeq" id="WP_212994862.1">
    <property type="nucleotide sequence ID" value="NZ_BAABEA010000014.1"/>
</dbReference>
<evidence type="ECO:0000313" key="15">
    <source>
        <dbReference type="Proteomes" id="UP000681340"/>
    </source>
</evidence>
<keyword evidence="8" id="KW-0067">ATP-binding</keyword>
<dbReference type="InterPro" id="IPR036890">
    <property type="entry name" value="HATPase_C_sf"/>
</dbReference>
<dbReference type="InterPro" id="IPR003661">
    <property type="entry name" value="HisK_dim/P_dom"/>
</dbReference>
<dbReference type="GO" id="GO:0006355">
    <property type="term" value="P:regulation of DNA-templated transcription"/>
    <property type="evidence" value="ECO:0007669"/>
    <property type="project" value="InterPro"/>
</dbReference>
<evidence type="ECO:0000256" key="7">
    <source>
        <dbReference type="ARBA" id="ARBA00022777"/>
    </source>
</evidence>
<dbReference type="Gene3D" id="3.40.50.2300">
    <property type="match status" value="1"/>
</dbReference>
<gene>
    <name evidence="14" type="ORF">Aau02nite_90950</name>
</gene>
<dbReference type="InterPro" id="IPR011006">
    <property type="entry name" value="CheY-like_superfamily"/>
</dbReference>
<evidence type="ECO:0000259" key="12">
    <source>
        <dbReference type="PROSITE" id="PS50110"/>
    </source>
</evidence>
<evidence type="ECO:0000259" key="11">
    <source>
        <dbReference type="PROSITE" id="PS50109"/>
    </source>
</evidence>
<dbReference type="Gene3D" id="3.30.450.20">
    <property type="entry name" value="PAS domain"/>
    <property type="match status" value="1"/>
</dbReference>
<dbReference type="Gene3D" id="3.30.565.10">
    <property type="entry name" value="Histidine kinase-like ATPase, C-terminal domain"/>
    <property type="match status" value="1"/>
</dbReference>
<keyword evidence="7" id="KW-0418">Kinase</keyword>
<dbReference type="InterPro" id="IPR001789">
    <property type="entry name" value="Sig_transdc_resp-reg_receiver"/>
</dbReference>
<dbReference type="SUPFAM" id="SSF47384">
    <property type="entry name" value="Homodimeric domain of signal transducing histidine kinase"/>
    <property type="match status" value="1"/>
</dbReference>
<dbReference type="SUPFAM" id="SSF55874">
    <property type="entry name" value="ATPase domain of HSP90 chaperone/DNA topoisomerase II/histidine kinase"/>
    <property type="match status" value="1"/>
</dbReference>
<dbReference type="InterPro" id="IPR005467">
    <property type="entry name" value="His_kinase_dom"/>
</dbReference>
<dbReference type="SMART" id="SM00091">
    <property type="entry name" value="PAS"/>
    <property type="match status" value="1"/>
</dbReference>
<dbReference type="InterPro" id="IPR035965">
    <property type="entry name" value="PAS-like_dom_sf"/>
</dbReference>
<comment type="caution">
    <text evidence="14">The sequence shown here is derived from an EMBL/GenBank/DDBJ whole genome shotgun (WGS) entry which is preliminary data.</text>
</comment>
<dbReference type="InterPro" id="IPR003594">
    <property type="entry name" value="HATPase_dom"/>
</dbReference>
<comment type="catalytic activity">
    <reaction evidence="1">
        <text>ATP + protein L-histidine = ADP + protein N-phospho-L-histidine.</text>
        <dbReference type="EC" id="2.7.13.3"/>
    </reaction>
</comment>
<evidence type="ECO:0000256" key="2">
    <source>
        <dbReference type="ARBA" id="ARBA00004236"/>
    </source>
</evidence>
<dbReference type="GO" id="GO:0005524">
    <property type="term" value="F:ATP binding"/>
    <property type="evidence" value="ECO:0007669"/>
    <property type="project" value="UniProtKB-KW"/>
</dbReference>
<reference evidence="14" key="1">
    <citation type="submission" date="2021-03" db="EMBL/GenBank/DDBJ databases">
        <title>Whole genome shotgun sequence of Actinoplanes auranticolor NBRC 12245.</title>
        <authorList>
            <person name="Komaki H."/>
            <person name="Tamura T."/>
        </authorList>
    </citation>
    <scope>NUCLEOTIDE SEQUENCE</scope>
    <source>
        <strain evidence="14">NBRC 12245</strain>
    </source>
</reference>
<dbReference type="SUPFAM" id="SSF52172">
    <property type="entry name" value="CheY-like"/>
    <property type="match status" value="1"/>
</dbReference>
<evidence type="ECO:0000256" key="10">
    <source>
        <dbReference type="PROSITE-ProRule" id="PRU00169"/>
    </source>
</evidence>
<keyword evidence="15" id="KW-1185">Reference proteome</keyword>
<evidence type="ECO:0000256" key="6">
    <source>
        <dbReference type="ARBA" id="ARBA00022741"/>
    </source>
</evidence>
<dbReference type="AlphaFoldDB" id="A0A919W5G0"/>
<comment type="subcellular location">
    <subcellularLocation>
        <location evidence="2">Cell membrane</location>
    </subcellularLocation>
</comment>
<dbReference type="EMBL" id="BOQL01000099">
    <property type="protein sequence ID" value="GIM80518.1"/>
    <property type="molecule type" value="Genomic_DNA"/>
</dbReference>
<evidence type="ECO:0000256" key="9">
    <source>
        <dbReference type="ARBA" id="ARBA00023012"/>
    </source>
</evidence>
<evidence type="ECO:0000256" key="4">
    <source>
        <dbReference type="ARBA" id="ARBA00022553"/>
    </source>
</evidence>
<feature type="domain" description="Response regulatory" evidence="12">
    <location>
        <begin position="576"/>
        <end position="692"/>
    </location>
</feature>
<evidence type="ECO:0000256" key="5">
    <source>
        <dbReference type="ARBA" id="ARBA00022679"/>
    </source>
</evidence>
<dbReference type="SMART" id="SM00387">
    <property type="entry name" value="HATPase_c"/>
    <property type="match status" value="1"/>
</dbReference>
<dbReference type="SMART" id="SM00448">
    <property type="entry name" value="REC"/>
    <property type="match status" value="1"/>
</dbReference>
<dbReference type="Pfam" id="PF00512">
    <property type="entry name" value="HisKA"/>
    <property type="match status" value="1"/>
</dbReference>
<dbReference type="SUPFAM" id="SSF55785">
    <property type="entry name" value="PYP-like sensor domain (PAS domain)"/>
    <property type="match status" value="1"/>
</dbReference>
<evidence type="ECO:0000256" key="3">
    <source>
        <dbReference type="ARBA" id="ARBA00012438"/>
    </source>
</evidence>
<dbReference type="Gene3D" id="1.10.287.130">
    <property type="match status" value="1"/>
</dbReference>
<dbReference type="PROSITE" id="PS50109">
    <property type="entry name" value="HIS_KIN"/>
    <property type="match status" value="1"/>
</dbReference>
<dbReference type="EC" id="2.7.13.3" evidence="3"/>
<dbReference type="PROSITE" id="PS50112">
    <property type="entry name" value="PAS"/>
    <property type="match status" value="1"/>
</dbReference>